<dbReference type="EMBL" id="JAZHOF010000013">
    <property type="protein sequence ID" value="MEJ8574713.1"/>
    <property type="molecule type" value="Genomic_DNA"/>
</dbReference>
<feature type="transmembrane region" description="Helical" evidence="1">
    <location>
        <begin position="62"/>
        <end position="79"/>
    </location>
</feature>
<evidence type="ECO:0000313" key="5">
    <source>
        <dbReference type="Proteomes" id="UP001378188"/>
    </source>
</evidence>
<keyword evidence="1" id="KW-0472">Membrane</keyword>
<feature type="transmembrane region" description="Helical" evidence="1">
    <location>
        <begin position="393"/>
        <end position="417"/>
    </location>
</feature>
<sequence length="426" mass="43238">MDVLELFQRLGLALAIGFLVGVERGWRERGEAEGARTAGLRTFALTGLLGGISGLVGQAVGGLAFGAAFLAFSSIFTAFKWREARHDNDYSVTAIVAAMVVFMLGAYSVLGEMRVAAAAGVTAVALLAFKSVLHAWLRRLTWPEIRSAIVLAAMTFVALPILPDKGYGPYSAINPYEIWLMAVLIAGVSFAGYVFIRVAGERLGVLIAGAAGGLVASTAATLDLARRSAAGGHAGVLAGGAAVAGGVMFLRVLAVATVVDPDLFGALSVPLGGAAVTSGGLGLALAMAGRDKQSDRGAPHLGNPFDLVVVFRFAALLGAVMLAASMLRAWFGPESAVWLAAAAGLADVDAVTLSMARLAGGDVPSSTAVTAIVVVAMSNSLSKAAIGGIAGSFAFAVRFGAVMVAAVMVAAALVWLLPIDPGVELP</sequence>
<dbReference type="InterPro" id="IPR049177">
    <property type="entry name" value="MgtC_SapB_SrpB_YhiD_N"/>
</dbReference>
<feature type="transmembrane region" description="Helical" evidence="1">
    <location>
        <begin position="234"/>
        <end position="256"/>
    </location>
</feature>
<comment type="caution">
    <text evidence="4">The sequence shown here is derived from an EMBL/GenBank/DDBJ whole genome shotgun (WGS) entry which is preliminary data.</text>
</comment>
<evidence type="ECO:0000256" key="1">
    <source>
        <dbReference type="SAM" id="Phobius"/>
    </source>
</evidence>
<feature type="domain" description="DUF4010" evidence="3">
    <location>
        <begin position="183"/>
        <end position="387"/>
    </location>
</feature>
<feature type="transmembrane region" description="Helical" evidence="1">
    <location>
        <begin position="336"/>
        <end position="357"/>
    </location>
</feature>
<accession>A0AAW9S3I7</accession>
<feature type="transmembrane region" description="Helical" evidence="1">
    <location>
        <begin position="307"/>
        <end position="324"/>
    </location>
</feature>
<evidence type="ECO:0000259" key="2">
    <source>
        <dbReference type="Pfam" id="PF02308"/>
    </source>
</evidence>
<feature type="transmembrane region" description="Helical" evidence="1">
    <location>
        <begin position="145"/>
        <end position="163"/>
    </location>
</feature>
<feature type="transmembrane region" description="Helical" evidence="1">
    <location>
        <begin position="203"/>
        <end position="222"/>
    </location>
</feature>
<feature type="transmembrane region" description="Helical" evidence="1">
    <location>
        <begin position="263"/>
        <end position="287"/>
    </location>
</feature>
<evidence type="ECO:0000313" key="4">
    <source>
        <dbReference type="EMBL" id="MEJ8574713.1"/>
    </source>
</evidence>
<dbReference type="PANTHER" id="PTHR39084">
    <property type="entry name" value="MEMBRANE PROTEIN-RELATED"/>
    <property type="match status" value="1"/>
</dbReference>
<feature type="transmembrane region" description="Helical" evidence="1">
    <location>
        <begin position="115"/>
        <end position="133"/>
    </location>
</feature>
<dbReference type="Proteomes" id="UP001378188">
    <property type="component" value="Unassembled WGS sequence"/>
</dbReference>
<dbReference type="PANTHER" id="PTHR39084:SF1">
    <property type="entry name" value="DUF4010 DOMAIN-CONTAINING PROTEIN"/>
    <property type="match status" value="1"/>
</dbReference>
<dbReference type="Pfam" id="PF02308">
    <property type="entry name" value="MgtC"/>
    <property type="match status" value="1"/>
</dbReference>
<dbReference type="RefSeq" id="WP_340332413.1">
    <property type="nucleotide sequence ID" value="NZ_JAZHOF010000013.1"/>
</dbReference>
<dbReference type="Pfam" id="PF13194">
    <property type="entry name" value="DUF4010"/>
    <property type="match status" value="1"/>
</dbReference>
<proteinExistence type="predicted"/>
<name>A0AAW9S3I7_9HYPH</name>
<protein>
    <submittedName>
        <fullName evidence="4">DUF4010 domain-containing protein</fullName>
    </submittedName>
</protein>
<dbReference type="InterPro" id="IPR025105">
    <property type="entry name" value="DUF4010"/>
</dbReference>
<feature type="transmembrane region" description="Helical" evidence="1">
    <location>
        <begin position="178"/>
        <end position="196"/>
    </location>
</feature>
<feature type="domain" description="MgtC/SapB/SrpB/YhiD N-terminal" evidence="2">
    <location>
        <begin position="10"/>
        <end position="135"/>
    </location>
</feature>
<dbReference type="AlphaFoldDB" id="A0AAW9S3I7"/>
<organism evidence="4 5">
    <name type="scientific">Microbaculum marinum</name>
    <dbReference type="NCBI Taxonomy" id="1764581"/>
    <lineage>
        <taxon>Bacteria</taxon>
        <taxon>Pseudomonadati</taxon>
        <taxon>Pseudomonadota</taxon>
        <taxon>Alphaproteobacteria</taxon>
        <taxon>Hyphomicrobiales</taxon>
        <taxon>Tepidamorphaceae</taxon>
        <taxon>Microbaculum</taxon>
    </lineage>
</organism>
<reference evidence="4 5" key="1">
    <citation type="submission" date="2024-02" db="EMBL/GenBank/DDBJ databases">
        <title>Genome analysis and characterization of Microbaculum marinisediminis sp. nov., isolated from marine sediment.</title>
        <authorList>
            <person name="Du Z.-J."/>
            <person name="Ye Y.-Q."/>
            <person name="Zhang Z.-R."/>
            <person name="Yuan S.-M."/>
            <person name="Zhang X.-Y."/>
        </authorList>
    </citation>
    <scope>NUCLEOTIDE SEQUENCE [LARGE SCALE GENOMIC DNA]</scope>
    <source>
        <strain evidence="4 5">SDUM1044001</strain>
    </source>
</reference>
<gene>
    <name evidence="4" type="ORF">V3328_24770</name>
</gene>
<keyword evidence="5" id="KW-1185">Reference proteome</keyword>
<feature type="transmembrane region" description="Helical" evidence="1">
    <location>
        <begin position="91"/>
        <end position="109"/>
    </location>
</feature>
<keyword evidence="1" id="KW-1133">Transmembrane helix</keyword>
<feature type="transmembrane region" description="Helical" evidence="1">
    <location>
        <begin position="363"/>
        <end position="381"/>
    </location>
</feature>
<keyword evidence="1" id="KW-0812">Transmembrane</keyword>
<evidence type="ECO:0000259" key="3">
    <source>
        <dbReference type="Pfam" id="PF13194"/>
    </source>
</evidence>